<keyword evidence="7" id="KW-1185">Reference proteome</keyword>
<keyword evidence="4" id="KW-0472">Membrane</keyword>
<feature type="domain" description="Glycosyltransferase 2-like" evidence="5">
    <location>
        <begin position="6"/>
        <end position="125"/>
    </location>
</feature>
<gene>
    <name evidence="6" type="ORF">FHG66_07820</name>
</gene>
<feature type="transmembrane region" description="Helical" evidence="4">
    <location>
        <begin position="237"/>
        <end position="267"/>
    </location>
</feature>
<evidence type="ECO:0000256" key="4">
    <source>
        <dbReference type="SAM" id="Phobius"/>
    </source>
</evidence>
<dbReference type="InterPro" id="IPR001173">
    <property type="entry name" value="Glyco_trans_2-like"/>
</dbReference>
<dbReference type="InterPro" id="IPR029044">
    <property type="entry name" value="Nucleotide-diphossugar_trans"/>
</dbReference>
<sequence>MSTVAVVVIGRNEGERLKRCLLSLRDQGARVVYVDSGSQDDSVMMAQRMGVETIVLDDASPFTAARGRNSGFAALTANNAVDYVQFVDGDCGVEPGWIAKAQSVLDEDPSIGVVTGWRTELEPHRNVFHAMCEVEWHRPPGPIAACGGDMMVRVDAFRMVGGFNPRIIASEDEEFCLRLTERTGKRVHRLPQIMTHHDIRMSRFKEWWLRHVRAGHGFAEVGGIYPLHFRRERQRAWFYALALPIIAITALSVGHLWIIGLVGLFYLMNWLRTAWGLKQAGLGARSALQHGGYILLSKFAQLVGMVTFHARRIQGAGFRLIEYK</sequence>
<dbReference type="SUPFAM" id="SSF53448">
    <property type="entry name" value="Nucleotide-diphospho-sugar transferases"/>
    <property type="match status" value="1"/>
</dbReference>
<accession>A0A5C4MZP4</accession>
<evidence type="ECO:0000313" key="7">
    <source>
        <dbReference type="Proteomes" id="UP000305887"/>
    </source>
</evidence>
<dbReference type="Pfam" id="PF00535">
    <property type="entry name" value="Glycos_transf_2"/>
    <property type="match status" value="1"/>
</dbReference>
<organism evidence="6 7">
    <name type="scientific">Rubellimicrobium rubrum</name>
    <dbReference type="NCBI Taxonomy" id="2585369"/>
    <lineage>
        <taxon>Bacteria</taxon>
        <taxon>Pseudomonadati</taxon>
        <taxon>Pseudomonadota</taxon>
        <taxon>Alphaproteobacteria</taxon>
        <taxon>Rhodobacterales</taxon>
        <taxon>Roseobacteraceae</taxon>
        <taxon>Rubellimicrobium</taxon>
    </lineage>
</organism>
<dbReference type="GO" id="GO:0016757">
    <property type="term" value="F:glycosyltransferase activity"/>
    <property type="evidence" value="ECO:0007669"/>
    <property type="project" value="UniProtKB-KW"/>
</dbReference>
<dbReference type="Gene3D" id="3.90.550.10">
    <property type="entry name" value="Spore Coat Polysaccharide Biosynthesis Protein SpsA, Chain A"/>
    <property type="match status" value="1"/>
</dbReference>
<dbReference type="OrthoDB" id="8416156at2"/>
<evidence type="ECO:0000256" key="1">
    <source>
        <dbReference type="ARBA" id="ARBA00006739"/>
    </source>
</evidence>
<dbReference type="AlphaFoldDB" id="A0A5C4MZP4"/>
<protein>
    <submittedName>
        <fullName evidence="6">Glycosyltransferase</fullName>
    </submittedName>
</protein>
<evidence type="ECO:0000256" key="2">
    <source>
        <dbReference type="ARBA" id="ARBA00022676"/>
    </source>
</evidence>
<reference evidence="6 7" key="1">
    <citation type="submission" date="2019-06" db="EMBL/GenBank/DDBJ databases">
        <title>YIM 131921 draft genome.</title>
        <authorList>
            <person name="Jiang L."/>
        </authorList>
    </citation>
    <scope>NUCLEOTIDE SEQUENCE [LARGE SCALE GENOMIC DNA]</scope>
    <source>
        <strain evidence="6 7">YIM 131921</strain>
    </source>
</reference>
<keyword evidence="3 6" id="KW-0808">Transferase</keyword>
<dbReference type="PANTHER" id="PTHR43179">
    <property type="entry name" value="RHAMNOSYLTRANSFERASE WBBL"/>
    <property type="match status" value="1"/>
</dbReference>
<dbReference type="Proteomes" id="UP000305887">
    <property type="component" value="Unassembled WGS sequence"/>
</dbReference>
<proteinExistence type="inferred from homology"/>
<evidence type="ECO:0000313" key="6">
    <source>
        <dbReference type="EMBL" id="TNC50400.1"/>
    </source>
</evidence>
<keyword evidence="4" id="KW-1133">Transmembrane helix</keyword>
<dbReference type="CDD" id="cd00761">
    <property type="entry name" value="Glyco_tranf_GTA_type"/>
    <property type="match status" value="1"/>
</dbReference>
<keyword evidence="2" id="KW-0328">Glycosyltransferase</keyword>
<evidence type="ECO:0000259" key="5">
    <source>
        <dbReference type="Pfam" id="PF00535"/>
    </source>
</evidence>
<dbReference type="RefSeq" id="WP_139076196.1">
    <property type="nucleotide sequence ID" value="NZ_VDFU01000007.1"/>
</dbReference>
<evidence type="ECO:0000256" key="3">
    <source>
        <dbReference type="ARBA" id="ARBA00022679"/>
    </source>
</evidence>
<comment type="similarity">
    <text evidence="1">Belongs to the glycosyltransferase 2 family.</text>
</comment>
<dbReference type="PANTHER" id="PTHR43179:SF12">
    <property type="entry name" value="GALACTOFURANOSYLTRANSFERASE GLFT2"/>
    <property type="match status" value="1"/>
</dbReference>
<keyword evidence="4" id="KW-0812">Transmembrane</keyword>
<comment type="caution">
    <text evidence="6">The sequence shown here is derived from an EMBL/GenBank/DDBJ whole genome shotgun (WGS) entry which is preliminary data.</text>
</comment>
<dbReference type="EMBL" id="VDFU01000007">
    <property type="protein sequence ID" value="TNC50400.1"/>
    <property type="molecule type" value="Genomic_DNA"/>
</dbReference>
<name>A0A5C4MZP4_9RHOB</name>